<evidence type="ECO:0000313" key="2">
    <source>
        <dbReference type="Proteomes" id="UP001358614"/>
    </source>
</evidence>
<name>A0AAX4KPU6_9TREE</name>
<dbReference type="Proteomes" id="UP001358614">
    <property type="component" value="Chromosome 1"/>
</dbReference>
<dbReference type="EMBL" id="CP144089">
    <property type="protein sequence ID" value="WWD07343.1"/>
    <property type="molecule type" value="Genomic_DNA"/>
</dbReference>
<accession>A0AAX4KPU6</accession>
<dbReference type="Pfam" id="PF12586">
    <property type="entry name" value="DUF3760"/>
    <property type="match status" value="1"/>
</dbReference>
<dbReference type="GeneID" id="91104242"/>
<proteinExistence type="predicted"/>
<keyword evidence="2" id="KW-1185">Reference proteome</keyword>
<sequence length="399" mass="45148">MLCSLFRKLQASPLTTSTFTTSQVPPPKMPIIPIEGPSTDPPLLYPLRPPFPLEPIDEIESVEEPDPTRSWKPHSTLSRLSGIAQVDQQIMNELATVDPVNVLRVDKYHYTLAVPKMYENVRATNDNIDSLVYGLDSCNENDRKWQALQHIRRLHSTDMESFLQLIDAIRVAKSKAGTNVSEDEVLLPGVKHIHVGYPIFHHITTEISPKAFALDGICMDLGFDIEGSNRESRSKAIAWLLCTIRRSSSSTSVSSPNITYLITPLDPLNPPVCSLPIRKEGGTYDVHVRWSPPIQSHFHQEAGEVPTREAAAKYVKSRYKRPPSDIRDPWSGLTGQTNYRVITHVPNPIEFRKYLNDWKFKRPSVAYHQVSGYKHQSLENVCGTEDTLCPCEEIERWFG</sequence>
<dbReference type="KEGG" id="ker:91104242"/>
<gene>
    <name evidence="1" type="ORF">V865_005441</name>
</gene>
<evidence type="ECO:0000313" key="1">
    <source>
        <dbReference type="EMBL" id="WWD07343.1"/>
    </source>
</evidence>
<reference evidence="1 2" key="1">
    <citation type="submission" date="2024-01" db="EMBL/GenBank/DDBJ databases">
        <title>Comparative genomics of Cryptococcus and Kwoniella reveals pathogenesis evolution and contrasting modes of karyotype evolution via chromosome fusion or intercentromeric recombination.</title>
        <authorList>
            <person name="Coelho M.A."/>
            <person name="David-Palma M."/>
            <person name="Shea T."/>
            <person name="Bowers K."/>
            <person name="McGinley-Smith S."/>
            <person name="Mohammad A.W."/>
            <person name="Gnirke A."/>
            <person name="Yurkov A.M."/>
            <person name="Nowrousian M."/>
            <person name="Sun S."/>
            <person name="Cuomo C.A."/>
            <person name="Heitman J."/>
        </authorList>
    </citation>
    <scope>NUCLEOTIDE SEQUENCE [LARGE SCALE GENOMIC DNA]</scope>
    <source>
        <strain evidence="1 2">PYCC6329</strain>
    </source>
</reference>
<dbReference type="InterPro" id="IPR022235">
    <property type="entry name" value="DUF3760"/>
</dbReference>
<dbReference type="AlphaFoldDB" id="A0AAX4KPU6"/>
<dbReference type="RefSeq" id="XP_066085310.1">
    <property type="nucleotide sequence ID" value="XM_066229213.1"/>
</dbReference>
<protein>
    <submittedName>
        <fullName evidence="1">Uncharacterized protein</fullName>
    </submittedName>
</protein>
<organism evidence="1 2">
    <name type="scientific">Kwoniella europaea PYCC6329</name>
    <dbReference type="NCBI Taxonomy" id="1423913"/>
    <lineage>
        <taxon>Eukaryota</taxon>
        <taxon>Fungi</taxon>
        <taxon>Dikarya</taxon>
        <taxon>Basidiomycota</taxon>
        <taxon>Agaricomycotina</taxon>
        <taxon>Tremellomycetes</taxon>
        <taxon>Tremellales</taxon>
        <taxon>Cryptococcaceae</taxon>
        <taxon>Kwoniella</taxon>
    </lineage>
</organism>